<dbReference type="PANTHER" id="PTHR12587">
    <property type="entry name" value="LAR INTERACTING PROTEIN LIP -RELATED PROTEIN"/>
    <property type="match status" value="1"/>
</dbReference>
<protein>
    <submittedName>
        <fullName evidence="6">Liprin-alpha-3</fullName>
    </submittedName>
</protein>
<dbReference type="PANTHER" id="PTHR12587:SF4">
    <property type="entry name" value="LIPRIN-ALPHA-3"/>
    <property type="match status" value="1"/>
</dbReference>
<feature type="compositionally biased region" description="Low complexity" evidence="4">
    <location>
        <begin position="459"/>
        <end position="472"/>
    </location>
</feature>
<dbReference type="FunFam" id="1.10.150.50:FF:000004">
    <property type="entry name" value="PTPRF interacting protein alpha 1"/>
    <property type="match status" value="1"/>
</dbReference>
<proteinExistence type="predicted"/>
<keyword evidence="1" id="KW-0677">Repeat</keyword>
<organism evidence="6 7">
    <name type="scientific">Bagarius yarrelli</name>
    <name type="common">Goonch</name>
    <name type="synonym">Bagrus yarrelli</name>
    <dbReference type="NCBI Taxonomy" id="175774"/>
    <lineage>
        <taxon>Eukaryota</taxon>
        <taxon>Metazoa</taxon>
        <taxon>Chordata</taxon>
        <taxon>Craniata</taxon>
        <taxon>Vertebrata</taxon>
        <taxon>Euteleostomi</taxon>
        <taxon>Actinopterygii</taxon>
        <taxon>Neopterygii</taxon>
        <taxon>Teleostei</taxon>
        <taxon>Ostariophysi</taxon>
        <taxon>Siluriformes</taxon>
        <taxon>Sisoridae</taxon>
        <taxon>Sisorinae</taxon>
        <taxon>Bagarius</taxon>
    </lineage>
</organism>
<dbReference type="GO" id="GO:0050808">
    <property type="term" value="P:synapse organization"/>
    <property type="evidence" value="ECO:0007669"/>
    <property type="project" value="TreeGrafter"/>
</dbReference>
<feature type="domain" description="SAM" evidence="5">
    <location>
        <begin position="686"/>
        <end position="750"/>
    </location>
</feature>
<name>A0A556UZL2_BAGYA</name>
<evidence type="ECO:0000313" key="6">
    <source>
        <dbReference type="EMBL" id="TSQ23985.1"/>
    </source>
</evidence>
<evidence type="ECO:0000259" key="5">
    <source>
        <dbReference type="PROSITE" id="PS50105"/>
    </source>
</evidence>
<feature type="region of interest" description="Disordered" evidence="4">
    <location>
        <begin position="458"/>
        <end position="539"/>
    </location>
</feature>
<comment type="caution">
    <text evidence="6">The sequence shown here is derived from an EMBL/GenBank/DDBJ whole genome shotgun (WGS) entry which is preliminary data.</text>
</comment>
<dbReference type="Gene3D" id="1.10.150.50">
    <property type="entry name" value="Transcription Factor, Ets-1"/>
    <property type="match status" value="3"/>
</dbReference>
<dbReference type="InterPro" id="IPR029515">
    <property type="entry name" value="Liprin"/>
</dbReference>
<keyword evidence="7" id="KW-1185">Reference proteome</keyword>
<dbReference type="Pfam" id="PF00536">
    <property type="entry name" value="SAM_1"/>
    <property type="match status" value="1"/>
</dbReference>
<evidence type="ECO:0000256" key="3">
    <source>
        <dbReference type="SAM" id="Coils"/>
    </source>
</evidence>
<dbReference type="InterPro" id="IPR057892">
    <property type="entry name" value="LIP-1_CC2"/>
</dbReference>
<feature type="region of interest" description="Disordered" evidence="4">
    <location>
        <begin position="1"/>
        <end position="39"/>
    </location>
</feature>
<dbReference type="SUPFAM" id="SSF47769">
    <property type="entry name" value="SAM/Pointed domain"/>
    <property type="match status" value="3"/>
</dbReference>
<evidence type="ECO:0000256" key="4">
    <source>
        <dbReference type="SAM" id="MobiDB-lite"/>
    </source>
</evidence>
<feature type="coiled-coil region" evidence="3">
    <location>
        <begin position="319"/>
        <end position="353"/>
    </location>
</feature>
<dbReference type="OrthoDB" id="2132119at2759"/>
<dbReference type="EMBL" id="VCAZ01000083">
    <property type="protein sequence ID" value="TSQ23985.1"/>
    <property type="molecule type" value="Genomic_DNA"/>
</dbReference>
<dbReference type="SMART" id="SM00454">
    <property type="entry name" value="SAM"/>
    <property type="match status" value="3"/>
</dbReference>
<dbReference type="InterPro" id="IPR013761">
    <property type="entry name" value="SAM/pointed_sf"/>
</dbReference>
<reference evidence="6 7" key="1">
    <citation type="journal article" date="2019" name="Genome Biol. Evol.">
        <title>Whole-Genome Sequencing of the Giant Devil Catfish, Bagarius yarrelli.</title>
        <authorList>
            <person name="Jiang W."/>
            <person name="Lv Y."/>
            <person name="Cheng L."/>
            <person name="Yang K."/>
            <person name="Chao B."/>
            <person name="Wang X."/>
            <person name="Li Y."/>
            <person name="Pan X."/>
            <person name="You X."/>
            <person name="Zhang Y."/>
            <person name="Yang J."/>
            <person name="Li J."/>
            <person name="Zhang X."/>
            <person name="Liu S."/>
            <person name="Sun C."/>
            <person name="Yang J."/>
            <person name="Shi Q."/>
        </authorList>
    </citation>
    <scope>NUCLEOTIDE SEQUENCE [LARGE SCALE GENOMIC DNA]</scope>
    <source>
        <strain evidence="6">JWS20170419001</strain>
        <tissue evidence="6">Muscle</tissue>
    </source>
</reference>
<dbReference type="Proteomes" id="UP000319801">
    <property type="component" value="Unassembled WGS sequence"/>
</dbReference>
<dbReference type="Pfam" id="PF25526">
    <property type="entry name" value="LIP-1"/>
    <property type="match status" value="1"/>
</dbReference>
<dbReference type="AlphaFoldDB" id="A0A556UZL2"/>
<feature type="region of interest" description="Disordered" evidence="4">
    <location>
        <begin position="354"/>
        <end position="439"/>
    </location>
</feature>
<accession>A0A556UZL2</accession>
<dbReference type="PROSITE" id="PS50105">
    <property type="entry name" value="SAM_DOMAIN"/>
    <property type="match status" value="2"/>
</dbReference>
<dbReference type="InterPro" id="IPR037622">
    <property type="entry name" value="LIP-1_SAM_3"/>
</dbReference>
<feature type="compositionally biased region" description="Low complexity" evidence="4">
    <location>
        <begin position="380"/>
        <end position="390"/>
    </location>
</feature>
<feature type="compositionally biased region" description="Polar residues" evidence="4">
    <location>
        <begin position="504"/>
        <end position="514"/>
    </location>
</feature>
<feature type="coiled-coil region" evidence="3">
    <location>
        <begin position="71"/>
        <end position="126"/>
    </location>
</feature>
<dbReference type="InterPro" id="IPR001660">
    <property type="entry name" value="SAM"/>
</dbReference>
<evidence type="ECO:0000256" key="2">
    <source>
        <dbReference type="ARBA" id="ARBA00023054"/>
    </source>
</evidence>
<dbReference type="GO" id="GO:0048786">
    <property type="term" value="C:presynaptic active zone"/>
    <property type="evidence" value="ECO:0007669"/>
    <property type="project" value="TreeGrafter"/>
</dbReference>
<feature type="domain" description="SAM" evidence="5">
    <location>
        <begin position="774"/>
        <end position="843"/>
    </location>
</feature>
<feature type="compositionally biased region" description="Gly residues" evidence="4">
    <location>
        <begin position="15"/>
        <end position="39"/>
    </location>
</feature>
<dbReference type="Pfam" id="PF07647">
    <property type="entry name" value="SAM_2"/>
    <property type="match status" value="1"/>
</dbReference>
<sequence>MMCEVMPTISEDGRGGGGGGPSSPAGGGSGMGGGMGGIGGYEGGSTGNLESLMVLTLRDQIKRRERGQDNGKEALCQREDMEERITTLERRYLSAQREATSLHDIKDKLENELASKESLYRQARQRERMNDEHNKRLSDTVDKLLSESNERLQLHLKERMAALEEKNALSEELANMKKIQDDLLANKDQLIAELERLQLELDQLRGRTGSSYSRSLPGSALELRYSQGGGSLPAGSTTHLDHYGSTGSGGVVRRAHRGRWGGAREDASKYGEWESGALLGPGFEGGVEGSCSDDDEDRETLFGSELLSPSGQTDVQTLAIMLQEQLEAINKEIKLIQEEKENTELRAEEIESRVSSVALDGPPVPPSSLGRDASGRTFITPSLTSSTLASPSPPSSGHSTPRLPHSPARETERQNNKEDERSLALLDSTPPPTPRALRLDRMSHTHPGAMLDDSREFRSLSADGSSSNSSQDSLHKASKKKSIKSSIGRLFGKKEKGRMGQPGRESTSLASTPSDDLGSVDPLGLTKMAGPVDKDRRSKKKHELLEEACRQGLPFASWDGPTVVSWLESGAIMANLSDTEIQREIGISNPLHRLKLRLAIQEMSTSNVWMTHAEMESLTAATKPSSVVAYTLLPPNDPVTNKLFLPLFLLFLSSFRHPSFFSPFIDVSFTRRSCCLSSSPLPVCLFTSSSPVQELKEFSWDQYRSYFMESLVDARMLDHLTKKELRGQLKMVDSFHRVSLHYGIMCLKRLNYDRKELERRRDESQHQNKDVMVWSNERVMCWVQSIGLKEYADNLAESGVHGALLALDDTFDYTDLALLLQIPNQNTQARQLLEKEYNSLISMGTERRPDEDGTKTFTRSPSWRKMFREKDLRGVTSDSSETLPANFRASAISTPSVTLRKVQSDGSRALEPPRRVLPTVDVMNYAQSSCGLLEFVVSGEALSTRWPFESRSREHRR</sequence>
<evidence type="ECO:0000313" key="7">
    <source>
        <dbReference type="Proteomes" id="UP000319801"/>
    </source>
</evidence>
<evidence type="ECO:0000256" key="1">
    <source>
        <dbReference type="ARBA" id="ARBA00022737"/>
    </source>
</evidence>
<dbReference type="CDD" id="cd09568">
    <property type="entry name" value="SAM_liprin-alpha1_2_3_4_repeat3"/>
    <property type="match status" value="1"/>
</dbReference>
<feature type="coiled-coil region" evidence="3">
    <location>
        <begin position="152"/>
        <end position="207"/>
    </location>
</feature>
<gene>
    <name evidence="6" type="ORF">Baya_11552</name>
</gene>
<keyword evidence="2 3" id="KW-0175">Coiled coil</keyword>
<feature type="compositionally biased region" description="Basic and acidic residues" evidence="4">
    <location>
        <begin position="407"/>
        <end position="422"/>
    </location>
</feature>